<evidence type="ECO:0000313" key="2">
    <source>
        <dbReference type="EMBL" id="MYL65449.1"/>
    </source>
</evidence>
<gene>
    <name evidence="2" type="ORF">GLW07_18990</name>
</gene>
<proteinExistence type="predicted"/>
<dbReference type="EMBL" id="WMEY01000007">
    <property type="protein sequence ID" value="MYL65449.1"/>
    <property type="molecule type" value="Genomic_DNA"/>
</dbReference>
<organism evidence="2 3">
    <name type="scientific">Guptibacillus hwajinpoensis</name>
    <dbReference type="NCBI Taxonomy" id="208199"/>
    <lineage>
        <taxon>Bacteria</taxon>
        <taxon>Bacillati</taxon>
        <taxon>Bacillota</taxon>
        <taxon>Bacilli</taxon>
        <taxon>Bacillales</taxon>
        <taxon>Guptibacillaceae</taxon>
        <taxon>Guptibacillus</taxon>
    </lineage>
</organism>
<dbReference type="Pfam" id="PF18730">
    <property type="entry name" value="HEPN_Cthe2314"/>
    <property type="match status" value="1"/>
</dbReference>
<feature type="domain" description="Cthe-2314-like HEPN" evidence="1">
    <location>
        <begin position="62"/>
        <end position="253"/>
    </location>
</feature>
<accession>A0A845F3R8</accession>
<dbReference type="AlphaFoldDB" id="A0A845F3R8"/>
<dbReference type="InterPro" id="IPR041394">
    <property type="entry name" value="HEPN_Cthe2314"/>
</dbReference>
<protein>
    <recommendedName>
        <fullName evidence="1">Cthe-2314-like HEPN domain-containing protein</fullName>
    </recommendedName>
</protein>
<evidence type="ECO:0000313" key="3">
    <source>
        <dbReference type="Proteomes" id="UP000447833"/>
    </source>
</evidence>
<reference evidence="2 3" key="1">
    <citation type="submission" date="2019-11" db="EMBL/GenBank/DDBJ databases">
        <title>Genome sequences of 17 halophilic strains isolated from different environments.</title>
        <authorList>
            <person name="Furrow R.E."/>
        </authorList>
    </citation>
    <scope>NUCLEOTIDE SEQUENCE [LARGE SCALE GENOMIC DNA]</scope>
    <source>
        <strain evidence="2 3">22506_14_FS</strain>
    </source>
</reference>
<name>A0A845F3R8_9BACL</name>
<evidence type="ECO:0000259" key="1">
    <source>
        <dbReference type="Pfam" id="PF18730"/>
    </source>
</evidence>
<comment type="caution">
    <text evidence="2">The sequence shown here is derived from an EMBL/GenBank/DDBJ whole genome shotgun (WGS) entry which is preliminary data.</text>
</comment>
<dbReference type="Proteomes" id="UP000447833">
    <property type="component" value="Unassembled WGS sequence"/>
</dbReference>
<sequence length="256" mass="30109">MYLLEGAVYMTIYIKPFEGIEKVDIQEHSGENPLFKYELPKDLFTKEGGILQNFKNIDMGHWEHILNSRILSVNTSFAYAMNYYDRGIPDEEWFKSPGKKGKSVQFFPNFEDEHYSNQYNFNYFVDTFFLKAYTIFETIGHLLYKMYEQEDYENRSNNFINFKGTIYKIKNDNKPLFVDLVKIKKSDKFKRGTDLRNDIAHNHPPYTISSGVNIKGRNASYGIGDYVTSSEIKEVMIKFLESIKETIEILHKHLGE</sequence>